<dbReference type="EMBL" id="VSWD01000007">
    <property type="protein sequence ID" value="KAK3096451.1"/>
    <property type="molecule type" value="Genomic_DNA"/>
</dbReference>
<dbReference type="Pfam" id="PF00386">
    <property type="entry name" value="C1q"/>
    <property type="match status" value="1"/>
</dbReference>
<keyword evidence="6" id="KW-1185">Reference proteome</keyword>
<comment type="subcellular location">
    <subcellularLocation>
        <location evidence="1">Secreted</location>
    </subcellularLocation>
</comment>
<proteinExistence type="predicted"/>
<dbReference type="GO" id="GO:0005576">
    <property type="term" value="C:extracellular region"/>
    <property type="evidence" value="ECO:0007669"/>
    <property type="project" value="UniProtKB-SubCell"/>
</dbReference>
<dbReference type="SUPFAM" id="SSF49842">
    <property type="entry name" value="TNF-like"/>
    <property type="match status" value="1"/>
</dbReference>
<evidence type="ECO:0000313" key="6">
    <source>
        <dbReference type="Proteomes" id="UP001186944"/>
    </source>
</evidence>
<sequence length="137" mass="15331">MLIYISEGNRTIAFTVSTSSGLQNYNHKIIKYDKVFTNKGSAYNTNTGIFTCPTTGTYVFTWSTMSSLDSQPCSAYIYHNGNRLLVAYSYEAGGSYHETASNTMVLTLTMGDRVWIQTETGTYCYGYPYTGFSGWKI</sequence>
<dbReference type="InterPro" id="IPR001073">
    <property type="entry name" value="C1q_dom"/>
</dbReference>
<protein>
    <recommendedName>
        <fullName evidence="4">C1q domain-containing protein</fullName>
    </recommendedName>
</protein>
<dbReference type="PRINTS" id="PR00007">
    <property type="entry name" value="COMPLEMNTC1Q"/>
</dbReference>
<feature type="domain" description="C1q" evidence="4">
    <location>
        <begin position="7"/>
        <end position="137"/>
    </location>
</feature>
<comment type="caution">
    <text evidence="5">The sequence shown here is derived from an EMBL/GenBank/DDBJ whole genome shotgun (WGS) entry which is preliminary data.</text>
</comment>
<organism evidence="5 6">
    <name type="scientific">Pinctada imbricata</name>
    <name type="common">Atlantic pearl-oyster</name>
    <name type="synonym">Pinctada martensii</name>
    <dbReference type="NCBI Taxonomy" id="66713"/>
    <lineage>
        <taxon>Eukaryota</taxon>
        <taxon>Metazoa</taxon>
        <taxon>Spiralia</taxon>
        <taxon>Lophotrochozoa</taxon>
        <taxon>Mollusca</taxon>
        <taxon>Bivalvia</taxon>
        <taxon>Autobranchia</taxon>
        <taxon>Pteriomorphia</taxon>
        <taxon>Pterioida</taxon>
        <taxon>Pterioidea</taxon>
        <taxon>Pteriidae</taxon>
        <taxon>Pinctada</taxon>
    </lineage>
</organism>
<accession>A0AA89C267</accession>
<dbReference type="PROSITE" id="PS50871">
    <property type="entry name" value="C1Q"/>
    <property type="match status" value="1"/>
</dbReference>
<dbReference type="InterPro" id="IPR008983">
    <property type="entry name" value="Tumour_necrosis_fac-like_dom"/>
</dbReference>
<evidence type="ECO:0000256" key="2">
    <source>
        <dbReference type="ARBA" id="ARBA00022525"/>
    </source>
</evidence>
<dbReference type="PANTHER" id="PTHR22923:SF116">
    <property type="entry name" value="C1Q DOMAIN-CONTAINING PROTEIN"/>
    <property type="match status" value="1"/>
</dbReference>
<evidence type="ECO:0000256" key="3">
    <source>
        <dbReference type="ARBA" id="ARBA00022729"/>
    </source>
</evidence>
<dbReference type="Gene3D" id="2.60.120.40">
    <property type="match status" value="1"/>
</dbReference>
<evidence type="ECO:0000256" key="1">
    <source>
        <dbReference type="ARBA" id="ARBA00004613"/>
    </source>
</evidence>
<reference evidence="5" key="1">
    <citation type="submission" date="2019-08" db="EMBL/GenBank/DDBJ databases">
        <title>The improved chromosome-level genome for the pearl oyster Pinctada fucata martensii using PacBio sequencing and Hi-C.</title>
        <authorList>
            <person name="Zheng Z."/>
        </authorList>
    </citation>
    <scope>NUCLEOTIDE SEQUENCE</scope>
    <source>
        <strain evidence="5">ZZ-2019</strain>
        <tissue evidence="5">Adductor muscle</tissue>
    </source>
</reference>
<gene>
    <name evidence="5" type="ORF">FSP39_000286</name>
</gene>
<dbReference type="InterPro" id="IPR050822">
    <property type="entry name" value="Cerebellin_Synaptic_Org"/>
</dbReference>
<keyword evidence="2" id="KW-0964">Secreted</keyword>
<dbReference type="Proteomes" id="UP001186944">
    <property type="component" value="Unassembled WGS sequence"/>
</dbReference>
<evidence type="ECO:0000313" key="5">
    <source>
        <dbReference type="EMBL" id="KAK3096451.1"/>
    </source>
</evidence>
<evidence type="ECO:0000259" key="4">
    <source>
        <dbReference type="PROSITE" id="PS50871"/>
    </source>
</evidence>
<dbReference type="PANTHER" id="PTHR22923">
    <property type="entry name" value="CEREBELLIN-RELATED"/>
    <property type="match status" value="1"/>
</dbReference>
<name>A0AA89C267_PINIB</name>
<keyword evidence="3" id="KW-0732">Signal</keyword>
<dbReference type="SMART" id="SM00110">
    <property type="entry name" value="C1Q"/>
    <property type="match status" value="1"/>
</dbReference>
<dbReference type="AlphaFoldDB" id="A0AA89C267"/>